<evidence type="ECO:0000313" key="2">
    <source>
        <dbReference type="Proteomes" id="UP001060170"/>
    </source>
</evidence>
<organism evidence="1 2">
    <name type="scientific">Puccinia striiformis f. sp. tritici</name>
    <dbReference type="NCBI Taxonomy" id="168172"/>
    <lineage>
        <taxon>Eukaryota</taxon>
        <taxon>Fungi</taxon>
        <taxon>Dikarya</taxon>
        <taxon>Basidiomycota</taxon>
        <taxon>Pucciniomycotina</taxon>
        <taxon>Pucciniomycetes</taxon>
        <taxon>Pucciniales</taxon>
        <taxon>Pucciniaceae</taxon>
        <taxon>Puccinia</taxon>
    </lineage>
</organism>
<reference evidence="2" key="2">
    <citation type="journal article" date="2018" name="Mol. Plant Microbe Interact.">
        <title>Genome sequence resources for the wheat stripe rust pathogen (Puccinia striiformis f. sp. tritici) and the barley stripe rust pathogen (Puccinia striiformis f. sp. hordei).</title>
        <authorList>
            <person name="Xia C."/>
            <person name="Wang M."/>
            <person name="Yin C."/>
            <person name="Cornejo O.E."/>
            <person name="Hulbert S.H."/>
            <person name="Chen X."/>
        </authorList>
    </citation>
    <scope>NUCLEOTIDE SEQUENCE [LARGE SCALE GENOMIC DNA]</scope>
    <source>
        <strain evidence="2">93-210</strain>
    </source>
</reference>
<reference evidence="1 2" key="3">
    <citation type="journal article" date="2022" name="Microbiol. Spectr.">
        <title>Folding features and dynamics of 3D genome architecture in plant fungal pathogens.</title>
        <authorList>
            <person name="Xia C."/>
        </authorList>
    </citation>
    <scope>NUCLEOTIDE SEQUENCE [LARGE SCALE GENOMIC DNA]</scope>
    <source>
        <strain evidence="1 2">93-210</strain>
    </source>
</reference>
<evidence type="ECO:0000313" key="1">
    <source>
        <dbReference type="EMBL" id="KAI7961147.1"/>
    </source>
</evidence>
<keyword evidence="2" id="KW-1185">Reference proteome</keyword>
<dbReference type="Proteomes" id="UP001060170">
    <property type="component" value="Chromosome 2"/>
</dbReference>
<proteinExistence type="predicted"/>
<sequence>MSHHAINHTPYNPGEQGYQYPMTGPDRADRYSGSQWGEISSDYRPPLGTGSLANCHQSQGTSDVNTDRNRLDGIGSDPAQQLHQISSHDSEVGPIRTQPQHHLPSSPLGYCSTCRTHGQSDLDISDVTYQSESLSSDNSSQRSAKLIRIPPAPSPHVDRTAAPTSTKSYTFPPNLRIFCRTQIREVLLRPDIEAYTRRMAERNHVENWPIPMAKGLIFGQSDAFKCMHLPPDYQQDVIFKKELNSLLGTILKGEKNNFANLLRLGLGGANPPIPPPKLSDIIGSVYKAMDSRFEQTPVANIPTDSRITIQRQARLAYIRTMINLNRLRRIANPGQTAFPSFWDDIDADLETRRTKNTPTFNQMFRHLVIEKDHRLWDGTKIADDWADLDVQLPTDAEVQARIAQEAGNPQSVYLSPSLFKKSIYLISLSSPVSMGPPWAPENCAAQHRELKCDGLKSDLGTH</sequence>
<dbReference type="EMBL" id="CM045866">
    <property type="protein sequence ID" value="KAI7961147.1"/>
    <property type="molecule type" value="Genomic_DNA"/>
</dbReference>
<protein>
    <submittedName>
        <fullName evidence="1">Uncharacterized protein</fullName>
    </submittedName>
</protein>
<name>A0ACC0EUI6_9BASI</name>
<comment type="caution">
    <text evidence="1">The sequence shown here is derived from an EMBL/GenBank/DDBJ whole genome shotgun (WGS) entry which is preliminary data.</text>
</comment>
<reference evidence="2" key="1">
    <citation type="journal article" date="2018" name="BMC Genomics">
        <title>Genomic insights into host adaptation between the wheat stripe rust pathogen (Puccinia striiformis f. sp. tritici) and the barley stripe rust pathogen (Puccinia striiformis f. sp. hordei).</title>
        <authorList>
            <person name="Xia C."/>
            <person name="Wang M."/>
            <person name="Yin C."/>
            <person name="Cornejo O.E."/>
            <person name="Hulbert S.H."/>
            <person name="Chen X."/>
        </authorList>
    </citation>
    <scope>NUCLEOTIDE SEQUENCE [LARGE SCALE GENOMIC DNA]</scope>
    <source>
        <strain evidence="2">93-210</strain>
    </source>
</reference>
<accession>A0ACC0EUI6</accession>
<gene>
    <name evidence="1" type="ORF">MJO28_001636</name>
</gene>